<dbReference type="Pfam" id="PF13374">
    <property type="entry name" value="TPR_10"/>
    <property type="match status" value="1"/>
</dbReference>
<dbReference type="Gene3D" id="3.40.50.1820">
    <property type="entry name" value="alpha/beta hydrolase"/>
    <property type="match status" value="1"/>
</dbReference>
<protein>
    <recommendedName>
        <fullName evidence="2">NB-ARC domain-containing protein</fullName>
    </recommendedName>
</protein>
<keyword evidence="4" id="KW-1185">Reference proteome</keyword>
<organism evidence="3 4">
    <name type="scientific">Clonostachys byssicola</name>
    <dbReference type="NCBI Taxonomy" id="160290"/>
    <lineage>
        <taxon>Eukaryota</taxon>
        <taxon>Fungi</taxon>
        <taxon>Dikarya</taxon>
        <taxon>Ascomycota</taxon>
        <taxon>Pezizomycotina</taxon>
        <taxon>Sordariomycetes</taxon>
        <taxon>Hypocreomycetidae</taxon>
        <taxon>Hypocreales</taxon>
        <taxon>Bionectriaceae</taxon>
        <taxon>Clonostachys</taxon>
    </lineage>
</organism>
<dbReference type="Gene3D" id="1.25.40.10">
    <property type="entry name" value="Tetratricopeptide repeat domain"/>
    <property type="match status" value="2"/>
</dbReference>
<accession>A0A9N9UQM0</accession>
<dbReference type="GO" id="GO:0043531">
    <property type="term" value="F:ADP binding"/>
    <property type="evidence" value="ECO:0007669"/>
    <property type="project" value="InterPro"/>
</dbReference>
<feature type="domain" description="NB-ARC" evidence="2">
    <location>
        <begin position="365"/>
        <end position="530"/>
    </location>
</feature>
<dbReference type="AlphaFoldDB" id="A0A9N9UQM0"/>
<reference evidence="4" key="1">
    <citation type="submission" date="2019-06" db="EMBL/GenBank/DDBJ databases">
        <authorList>
            <person name="Broberg M."/>
        </authorList>
    </citation>
    <scope>NUCLEOTIDE SEQUENCE [LARGE SCALE GENOMIC DNA]</scope>
</reference>
<dbReference type="InterPro" id="IPR019734">
    <property type="entry name" value="TPR_rpt"/>
</dbReference>
<dbReference type="SUPFAM" id="SSF53474">
    <property type="entry name" value="alpha/beta-Hydrolases"/>
    <property type="match status" value="1"/>
</dbReference>
<feature type="compositionally biased region" description="Gly residues" evidence="1">
    <location>
        <begin position="75"/>
        <end position="88"/>
    </location>
</feature>
<proteinExistence type="predicted"/>
<feature type="region of interest" description="Disordered" evidence="1">
    <location>
        <begin position="9"/>
        <end position="36"/>
    </location>
</feature>
<reference evidence="3 4" key="2">
    <citation type="submission" date="2021-10" db="EMBL/GenBank/DDBJ databases">
        <authorList>
            <person name="Piombo E."/>
        </authorList>
    </citation>
    <scope>NUCLEOTIDE SEQUENCE [LARGE SCALE GENOMIC DNA]</scope>
</reference>
<dbReference type="Gene3D" id="3.40.50.300">
    <property type="entry name" value="P-loop containing nucleotide triphosphate hydrolases"/>
    <property type="match status" value="1"/>
</dbReference>
<dbReference type="InterPro" id="IPR002182">
    <property type="entry name" value="NB-ARC"/>
</dbReference>
<dbReference type="InterPro" id="IPR027417">
    <property type="entry name" value="P-loop_NTPase"/>
</dbReference>
<comment type="caution">
    <text evidence="3">The sequence shown here is derived from an EMBL/GenBank/DDBJ whole genome shotgun (WGS) entry which is preliminary data.</text>
</comment>
<dbReference type="PANTHER" id="PTHR46082:SF6">
    <property type="entry name" value="AAA+ ATPASE DOMAIN-CONTAINING PROTEIN-RELATED"/>
    <property type="match status" value="1"/>
</dbReference>
<dbReference type="Pfam" id="PF13424">
    <property type="entry name" value="TPR_12"/>
    <property type="match status" value="3"/>
</dbReference>
<dbReference type="EMBL" id="CABFNO020001553">
    <property type="protein sequence ID" value="CAG9999707.1"/>
    <property type="molecule type" value="Genomic_DNA"/>
</dbReference>
<dbReference type="InterPro" id="IPR011990">
    <property type="entry name" value="TPR-like_helical_dom_sf"/>
</dbReference>
<gene>
    <name evidence="3" type="ORF">CBYS24578_00002619</name>
</gene>
<evidence type="ECO:0000313" key="3">
    <source>
        <dbReference type="EMBL" id="CAG9999707.1"/>
    </source>
</evidence>
<evidence type="ECO:0000313" key="4">
    <source>
        <dbReference type="Proteomes" id="UP000754883"/>
    </source>
</evidence>
<dbReference type="InterPro" id="IPR029058">
    <property type="entry name" value="AB_hydrolase_fold"/>
</dbReference>
<dbReference type="SUPFAM" id="SSF48452">
    <property type="entry name" value="TPR-like"/>
    <property type="match status" value="2"/>
</dbReference>
<dbReference type="PANTHER" id="PTHR46082">
    <property type="entry name" value="ATP/GTP-BINDING PROTEIN-RELATED"/>
    <property type="match status" value="1"/>
</dbReference>
<dbReference type="OrthoDB" id="7464126at2759"/>
<name>A0A9N9UQM0_9HYPO</name>
<dbReference type="SMART" id="SM00028">
    <property type="entry name" value="TPR"/>
    <property type="match status" value="7"/>
</dbReference>
<dbReference type="Proteomes" id="UP000754883">
    <property type="component" value="Unassembled WGS sequence"/>
</dbReference>
<dbReference type="Pfam" id="PF00931">
    <property type="entry name" value="NB-ARC"/>
    <property type="match status" value="1"/>
</dbReference>
<evidence type="ECO:0000256" key="1">
    <source>
        <dbReference type="SAM" id="MobiDB-lite"/>
    </source>
</evidence>
<feature type="region of interest" description="Disordered" evidence="1">
    <location>
        <begin position="75"/>
        <end position="95"/>
    </location>
</feature>
<evidence type="ECO:0000259" key="2">
    <source>
        <dbReference type="Pfam" id="PF00931"/>
    </source>
</evidence>
<dbReference type="InterPro" id="IPR053137">
    <property type="entry name" value="NLR-like"/>
</dbReference>
<dbReference type="SUPFAM" id="SSF52540">
    <property type="entry name" value="P-loop containing nucleoside triphosphate hydrolases"/>
    <property type="match status" value="1"/>
</dbReference>
<sequence>MGLIKRFLKRSSSSVAQQGRDRETAPLDPSRPVTDPITPSFPDGVKVLYDCPDAIVDIVFVHGLSGNRMSTWTADGGGGGAGGAGEGNGDGRAEPWPKTLLPVKINRARILTYGYDAYIVLKSAVAGANRLIDHATNLVTDLTADRAGASSRPLIFVAHSLGGLVCKEAILISRDNPERRRQDIFLNLKGIIFMGTPHKGAWVADWAKVPASALGLFKSTNKSLLRILETDDQLLESIQLKFLALVRQQREAGRKLEVRCFFEELPLPVVGKVVSKESATFEGYDPISIHANHRDMVKFSSAEENGFKRVVGELLFLISEIGERSEPLSGRSDLATEARGSNVSAKHTKHYLPFQKSRNFVGRQEIIDNLQQLVFVNSDHQRVALVGLGGMGKTQIALRIAHLMKNNELEQKDYSVLWISAFSMASFEQACTAVIRDFAIPSAADEDPKQTVRDFFSSDRAGKWFLIVDNADDMAILYGPEDQPGGIINFLPDSDSGRILFTTRSREVATNVTVKVLELPEMSLAEAKDLLRKSLIDNPQIQDGGLGDELLQKLTCLPLAIAQASAYMNQKKVSIKGYLQLFQNTDQDMIELLRCGFRDSSHYQRDQGAVATTWIVSFNQIRDTDEDAARLLQFVACIEPKSIPRTMLPSLGSEQRMTSAIGTLCGYGFLGQREDSAIYDMHSLVHLATQLWTASHDPEREQSRVVITHLFEIFPDGDWEDRELWRQYFPHALKVLHAAPDDQNKEISLLAYCVSMCLRQDGRMKEAVELLERVVIVQEKRSQEDDLYRLSSQQLLAGAYRAYGEVRKAIKLLEHVVEIEEKILSKDDPDLLDSQKDLAGAYQDNGDWEKAIELLKHVVAIREKVFSEDHHDRLFSQHLLANAYHLYGERDKAVKLLKHVVAIREKILPEDNPDRLASQLLLAKAYQDGGRTQNATKLLQHVVRVREKVLPADHPDLFDSWYAFARVLEDKGNITQAVEMLEYLVETQNEALSEGHPSLLNSQHALARVYRADGQKKKAIDLLTHVIMMREKTCSENHYLLVLVLVVIDEWKQYPINIHDED</sequence>